<dbReference type="InterPro" id="IPR009057">
    <property type="entry name" value="Homeodomain-like_sf"/>
</dbReference>
<comment type="caution">
    <text evidence="1">The sequence shown here is derived from an EMBL/GenBank/DDBJ whole genome shotgun (WGS) entry which is preliminary data.</text>
</comment>
<dbReference type="Proteomes" id="UP000818323">
    <property type="component" value="Unassembled WGS sequence"/>
</dbReference>
<reference evidence="1 2" key="1">
    <citation type="submission" date="2020-01" db="EMBL/GenBank/DDBJ databases">
        <title>Microvirga sp. nov., an arsenate reduction bacterium isolated from Tibet hotspring sediments.</title>
        <authorList>
            <person name="Yuan C.-G."/>
        </authorList>
    </citation>
    <scope>NUCLEOTIDE SEQUENCE [LARGE SCALE GENOMIC DNA]</scope>
    <source>
        <strain evidence="1 2">SYSU G3D203</strain>
    </source>
</reference>
<proteinExistence type="predicted"/>
<evidence type="ECO:0000313" key="2">
    <source>
        <dbReference type="Proteomes" id="UP000818323"/>
    </source>
</evidence>
<evidence type="ECO:0000313" key="1">
    <source>
        <dbReference type="EMBL" id="NBJ27380.1"/>
    </source>
</evidence>
<dbReference type="Pfam" id="PF13565">
    <property type="entry name" value="HTH_32"/>
    <property type="match status" value="1"/>
</dbReference>
<keyword evidence="2" id="KW-1185">Reference proteome</keyword>
<gene>
    <name evidence="1" type="ORF">GR303_24070</name>
</gene>
<organism evidence="1 2">
    <name type="scientific">Microvirga arsenatis</name>
    <dbReference type="NCBI Taxonomy" id="2692265"/>
    <lineage>
        <taxon>Bacteria</taxon>
        <taxon>Pseudomonadati</taxon>
        <taxon>Pseudomonadota</taxon>
        <taxon>Alphaproteobacteria</taxon>
        <taxon>Hyphomicrobiales</taxon>
        <taxon>Methylobacteriaceae</taxon>
        <taxon>Microvirga</taxon>
    </lineage>
</organism>
<evidence type="ECO:0008006" key="3">
    <source>
        <dbReference type="Google" id="ProtNLM"/>
    </source>
</evidence>
<name>A0ABW9Z4H8_9HYPH</name>
<dbReference type="EMBL" id="JAAAXJ010000048">
    <property type="protein sequence ID" value="NBJ27380.1"/>
    <property type="molecule type" value="Genomic_DNA"/>
</dbReference>
<sequence length="129" mass="14804">MRRTGTSETCIWRWQERFMQEGVDGLLCDKTRPFRIKPLGSDAAERVVRLTLNDSPAGATHWTAAMMAQESGISARAVRRVWRAHGLQPYRYHRFMLSNDPTFAEKLRDVVGLVNTHASFRREVQADTV</sequence>
<dbReference type="RefSeq" id="WP_161726974.1">
    <property type="nucleotide sequence ID" value="NZ_JAAAXI010000059.1"/>
</dbReference>
<dbReference type="SUPFAM" id="SSF46689">
    <property type="entry name" value="Homeodomain-like"/>
    <property type="match status" value="1"/>
</dbReference>
<accession>A0ABW9Z4H8</accession>
<protein>
    <recommendedName>
        <fullName evidence="3">Helix-turn-helix domain-containing protein</fullName>
    </recommendedName>
</protein>